<evidence type="ECO:0000313" key="1">
    <source>
        <dbReference type="EMBL" id="MFC6764840.1"/>
    </source>
</evidence>
<organism evidence="1 2">
    <name type="scientific">Natrinema soli</name>
    <dbReference type="NCBI Taxonomy" id="1930624"/>
    <lineage>
        <taxon>Archaea</taxon>
        <taxon>Methanobacteriati</taxon>
        <taxon>Methanobacteriota</taxon>
        <taxon>Stenosarchaea group</taxon>
        <taxon>Halobacteria</taxon>
        <taxon>Halobacteriales</taxon>
        <taxon>Natrialbaceae</taxon>
        <taxon>Natrinema</taxon>
    </lineage>
</organism>
<dbReference type="AlphaFoldDB" id="A0ABD5SJZ8"/>
<accession>A0ABD5SJZ8</accession>
<comment type="caution">
    <text evidence="1">The sequence shown here is derived from an EMBL/GenBank/DDBJ whole genome shotgun (WGS) entry which is preliminary data.</text>
</comment>
<dbReference type="RefSeq" id="WP_273737898.1">
    <property type="nucleotide sequence ID" value="NZ_JAQIVI010000100.1"/>
</dbReference>
<gene>
    <name evidence="1" type="ORF">ACFQE6_07360</name>
</gene>
<dbReference type="EMBL" id="JBHSWV010000100">
    <property type="protein sequence ID" value="MFC6764840.1"/>
    <property type="molecule type" value="Genomic_DNA"/>
</dbReference>
<name>A0ABD5SJZ8_9EURY</name>
<proteinExistence type="predicted"/>
<sequence length="82" mass="9174">MSNTEETLNQSTSTGQQATEYRFSDWVACPKCDERDDVSTLSHKTEMVFECHECGLISEFVIGEDIPLQNLDANAIAELSDK</sequence>
<dbReference type="Proteomes" id="UP001596383">
    <property type="component" value="Unassembled WGS sequence"/>
</dbReference>
<reference evidence="1 2" key="1">
    <citation type="journal article" date="2019" name="Int. J. Syst. Evol. Microbiol.">
        <title>The Global Catalogue of Microorganisms (GCM) 10K type strain sequencing project: providing services to taxonomists for standard genome sequencing and annotation.</title>
        <authorList>
            <consortium name="The Broad Institute Genomics Platform"/>
            <consortium name="The Broad Institute Genome Sequencing Center for Infectious Disease"/>
            <person name="Wu L."/>
            <person name="Ma J."/>
        </authorList>
    </citation>
    <scope>NUCLEOTIDE SEQUENCE [LARGE SCALE GENOMIC DNA]</scope>
    <source>
        <strain evidence="1 2">LMG 29247</strain>
    </source>
</reference>
<keyword evidence="2" id="KW-1185">Reference proteome</keyword>
<protein>
    <submittedName>
        <fullName evidence="1">Uncharacterized protein</fullName>
    </submittedName>
</protein>
<evidence type="ECO:0000313" key="2">
    <source>
        <dbReference type="Proteomes" id="UP001596383"/>
    </source>
</evidence>